<reference evidence="1 2" key="1">
    <citation type="submission" date="2019-01" db="EMBL/GenBank/DDBJ databases">
        <title>Sequencing the genomes of 1000 actinobacteria strains.</title>
        <authorList>
            <person name="Klenk H.-P."/>
        </authorList>
    </citation>
    <scope>NUCLEOTIDE SEQUENCE [LARGE SCALE GENOMIC DNA]</scope>
    <source>
        <strain evidence="1 2">DSM 43925</strain>
    </source>
</reference>
<evidence type="ECO:0000313" key="1">
    <source>
        <dbReference type="EMBL" id="RVX40763.1"/>
    </source>
</evidence>
<dbReference type="AlphaFoldDB" id="A0A438M5T3"/>
<organism evidence="1 2">
    <name type="scientific">Nonomuraea polychroma</name>
    <dbReference type="NCBI Taxonomy" id="46176"/>
    <lineage>
        <taxon>Bacteria</taxon>
        <taxon>Bacillati</taxon>
        <taxon>Actinomycetota</taxon>
        <taxon>Actinomycetes</taxon>
        <taxon>Streptosporangiales</taxon>
        <taxon>Streptosporangiaceae</taxon>
        <taxon>Nonomuraea</taxon>
    </lineage>
</organism>
<gene>
    <name evidence="1" type="ORF">EDD27_3186</name>
</gene>
<dbReference type="EMBL" id="SAUN01000001">
    <property type="protein sequence ID" value="RVX40763.1"/>
    <property type="molecule type" value="Genomic_DNA"/>
</dbReference>
<proteinExistence type="predicted"/>
<protein>
    <submittedName>
        <fullName evidence="1">Uncharacterized protein</fullName>
    </submittedName>
</protein>
<name>A0A438M5T3_9ACTN</name>
<evidence type="ECO:0000313" key="2">
    <source>
        <dbReference type="Proteomes" id="UP000284824"/>
    </source>
</evidence>
<accession>A0A438M5T3</accession>
<dbReference type="Proteomes" id="UP000284824">
    <property type="component" value="Unassembled WGS sequence"/>
</dbReference>
<comment type="caution">
    <text evidence="1">The sequence shown here is derived from an EMBL/GenBank/DDBJ whole genome shotgun (WGS) entry which is preliminary data.</text>
</comment>
<keyword evidence="2" id="KW-1185">Reference proteome</keyword>
<sequence>MRLRRTATAAFGSTCRSTCGAGSTTGYTAFRGTFTYEAAAGLVMFARNLTTAAASHFVAFNVSR</sequence>